<comment type="similarity">
    <text evidence="2">Belongs to the Rht family.</text>
</comment>
<evidence type="ECO:0000256" key="5">
    <source>
        <dbReference type="ARBA" id="ARBA00022989"/>
    </source>
</evidence>
<dbReference type="STRING" id="619304.SAMN05421760_103333"/>
<evidence type="ECO:0000256" key="2">
    <source>
        <dbReference type="ARBA" id="ARBA00007928"/>
    </source>
</evidence>
<evidence type="ECO:0000256" key="4">
    <source>
        <dbReference type="ARBA" id="ARBA00022692"/>
    </source>
</evidence>
<dbReference type="RefSeq" id="WP_054340663.1">
    <property type="nucleotide sequence ID" value="NZ_FTOE01000003.1"/>
</dbReference>
<gene>
    <name evidence="8" type="ORF">SAMN05421760_103333</name>
</gene>
<evidence type="ECO:0000256" key="3">
    <source>
        <dbReference type="ARBA" id="ARBA00022475"/>
    </source>
</evidence>
<dbReference type="EMBL" id="FTOE01000003">
    <property type="protein sequence ID" value="SIS70423.1"/>
    <property type="molecule type" value="Genomic_DNA"/>
</dbReference>
<dbReference type="PANTHER" id="PTHR30086:SF14">
    <property type="entry name" value="HOMOSERINE_HOMOSERINE LACTONE EFFLUX PROTEIN"/>
    <property type="match status" value="1"/>
</dbReference>
<reference evidence="9" key="1">
    <citation type="submission" date="2017-01" db="EMBL/GenBank/DDBJ databases">
        <authorList>
            <person name="Varghese N."/>
            <person name="Submissions S."/>
        </authorList>
    </citation>
    <scope>NUCLEOTIDE SEQUENCE [LARGE SCALE GENOMIC DNA]</scope>
    <source>
        <strain evidence="9">DSM 22306</strain>
    </source>
</reference>
<keyword evidence="5 7" id="KW-1133">Transmembrane helix</keyword>
<proteinExistence type="inferred from homology"/>
<sequence>MTLETWLLFCSASVLVILIPGPLSLLMISNSINHGLLRSTPAFIGGVSASLILLTASATGLGALLLASESLFNLIRYAGAAYMLYLGYRAWQDSRQVEASEKDTSAPGPNVSSMFWRAFTLGISNPKDILFFVAFLPQFISLETSLPSQLLVMIVSWCLLDLACKLFYGCSAKLLAPALSKTRNLRTFNRVSAGIFVSAGTAVLLK</sequence>
<evidence type="ECO:0000313" key="9">
    <source>
        <dbReference type="Proteomes" id="UP000185999"/>
    </source>
</evidence>
<evidence type="ECO:0000313" key="8">
    <source>
        <dbReference type="EMBL" id="SIS70423.1"/>
    </source>
</evidence>
<name>A0A1N7L9G3_9GAMM</name>
<keyword evidence="4 7" id="KW-0812">Transmembrane</keyword>
<feature type="transmembrane region" description="Helical" evidence="7">
    <location>
        <begin position="188"/>
        <end position="205"/>
    </location>
</feature>
<dbReference type="Proteomes" id="UP000185999">
    <property type="component" value="Unassembled WGS sequence"/>
</dbReference>
<dbReference type="Pfam" id="PF01810">
    <property type="entry name" value="LysE"/>
    <property type="match status" value="1"/>
</dbReference>
<evidence type="ECO:0000256" key="6">
    <source>
        <dbReference type="ARBA" id="ARBA00023136"/>
    </source>
</evidence>
<evidence type="ECO:0000256" key="7">
    <source>
        <dbReference type="SAM" id="Phobius"/>
    </source>
</evidence>
<dbReference type="GO" id="GO:0042970">
    <property type="term" value="F:homoserine transmembrane transporter activity"/>
    <property type="evidence" value="ECO:0007669"/>
    <property type="project" value="TreeGrafter"/>
</dbReference>
<accession>A0A1N7L9G3</accession>
<organism evidence="8 9">
    <name type="scientific">Neptunomonas antarctica</name>
    <dbReference type="NCBI Taxonomy" id="619304"/>
    <lineage>
        <taxon>Bacteria</taxon>
        <taxon>Pseudomonadati</taxon>
        <taxon>Pseudomonadota</taxon>
        <taxon>Gammaproteobacteria</taxon>
        <taxon>Oceanospirillales</taxon>
        <taxon>Oceanospirillaceae</taxon>
        <taxon>Neptunomonas</taxon>
    </lineage>
</organism>
<dbReference type="PANTHER" id="PTHR30086">
    <property type="entry name" value="ARGININE EXPORTER PROTEIN ARGO"/>
    <property type="match status" value="1"/>
</dbReference>
<dbReference type="InterPro" id="IPR001123">
    <property type="entry name" value="LeuE-type"/>
</dbReference>
<feature type="transmembrane region" description="Helical" evidence="7">
    <location>
        <begin position="6"/>
        <end position="28"/>
    </location>
</feature>
<dbReference type="OrthoDB" id="9804822at2"/>
<evidence type="ECO:0000256" key="1">
    <source>
        <dbReference type="ARBA" id="ARBA00004651"/>
    </source>
</evidence>
<comment type="subcellular location">
    <subcellularLocation>
        <location evidence="1">Cell membrane</location>
        <topology evidence="1">Multi-pass membrane protein</topology>
    </subcellularLocation>
</comment>
<dbReference type="GO" id="GO:0005886">
    <property type="term" value="C:plasma membrane"/>
    <property type="evidence" value="ECO:0007669"/>
    <property type="project" value="UniProtKB-SubCell"/>
</dbReference>
<keyword evidence="3" id="KW-1003">Cell membrane</keyword>
<feature type="transmembrane region" description="Helical" evidence="7">
    <location>
        <begin position="40"/>
        <end position="65"/>
    </location>
</feature>
<protein>
    <submittedName>
        <fullName evidence="8">Threonine/homoserine/homoserine lactone efflux protein</fullName>
    </submittedName>
</protein>
<dbReference type="AlphaFoldDB" id="A0A1N7L9G3"/>
<keyword evidence="9" id="KW-1185">Reference proteome</keyword>
<keyword evidence="6 7" id="KW-0472">Membrane</keyword>
<dbReference type="PIRSF" id="PIRSF006324">
    <property type="entry name" value="LeuE"/>
    <property type="match status" value="1"/>
</dbReference>